<dbReference type="OrthoDB" id="9978327at2"/>
<keyword evidence="2" id="KW-1185">Reference proteome</keyword>
<reference evidence="1 2" key="1">
    <citation type="submission" date="2018-12" db="EMBL/GenBank/DDBJ databases">
        <authorList>
            <consortium name="Pathogen Informatics"/>
        </authorList>
    </citation>
    <scope>NUCLEOTIDE SEQUENCE [LARGE SCALE GENOMIC DNA]</scope>
    <source>
        <strain evidence="1 2">NCTC13652</strain>
    </source>
</reference>
<dbReference type="Proteomes" id="UP000277858">
    <property type="component" value="Chromosome"/>
</dbReference>
<dbReference type="STRING" id="1122997.GCA_000425285_01139"/>
<dbReference type="RefSeq" id="WP_028702818.1">
    <property type="nucleotide sequence ID" value="NZ_LR134473.1"/>
</dbReference>
<name>A0A448P1P3_9ACTN</name>
<dbReference type="EMBL" id="LR134473">
    <property type="protein sequence ID" value="VEI04106.1"/>
    <property type="molecule type" value="Genomic_DNA"/>
</dbReference>
<evidence type="ECO:0000313" key="2">
    <source>
        <dbReference type="Proteomes" id="UP000277858"/>
    </source>
</evidence>
<gene>
    <name evidence="1" type="ORF">NCTC13652_02329</name>
</gene>
<sequence length="98" mass="11268">MASTRKGKLRFNRAAWDEIRRQRAVDAMVLEMAIAVRDKCESWAATHTLNESGPHFKVLHEKSEHRSRYTVRPATPAAIRLVMKYPADFMACLQAGRR</sequence>
<evidence type="ECO:0000313" key="1">
    <source>
        <dbReference type="EMBL" id="VEI04106.1"/>
    </source>
</evidence>
<accession>A0A448P1P3</accession>
<proteinExistence type="predicted"/>
<dbReference type="AlphaFoldDB" id="A0A448P1P3"/>
<organism evidence="1 2">
    <name type="scientific">Acidipropionibacterium jensenii</name>
    <dbReference type="NCBI Taxonomy" id="1749"/>
    <lineage>
        <taxon>Bacteria</taxon>
        <taxon>Bacillati</taxon>
        <taxon>Actinomycetota</taxon>
        <taxon>Actinomycetes</taxon>
        <taxon>Propionibacteriales</taxon>
        <taxon>Propionibacteriaceae</taxon>
        <taxon>Acidipropionibacterium</taxon>
    </lineage>
</organism>
<protein>
    <submittedName>
        <fullName evidence="1">Uncharacterized protein</fullName>
    </submittedName>
</protein>